<comment type="caution">
    <text evidence="1">The sequence shown here is derived from an EMBL/GenBank/DDBJ whole genome shotgun (WGS) entry which is preliminary data.</text>
</comment>
<dbReference type="Gene3D" id="3.80.10.10">
    <property type="entry name" value="Ribonuclease Inhibitor"/>
    <property type="match status" value="1"/>
</dbReference>
<dbReference type="Pfam" id="PF00560">
    <property type="entry name" value="LRR_1"/>
    <property type="match status" value="1"/>
</dbReference>
<dbReference type="AlphaFoldDB" id="A0AAD5XC42"/>
<dbReference type="Proteomes" id="UP001211907">
    <property type="component" value="Unassembled WGS sequence"/>
</dbReference>
<keyword evidence="2" id="KW-1185">Reference proteome</keyword>
<proteinExistence type="predicted"/>
<gene>
    <name evidence="1" type="ORF">HK100_001033</name>
</gene>
<dbReference type="EMBL" id="JADGJH010001221">
    <property type="protein sequence ID" value="KAJ3116557.1"/>
    <property type="molecule type" value="Genomic_DNA"/>
</dbReference>
<dbReference type="InterPro" id="IPR053038">
    <property type="entry name" value="RLP_Defense"/>
</dbReference>
<name>A0AAD5XC42_9FUNG</name>
<sequence length="186" mass="21393">MDIPTEIIHEIFQWLHFTGNSVHQSPWEYAVASRRFYAILTDRGFVIRVLQRSGILKKHDELPARIDHPTNFDLKWDRWPEYCQHVYVDFRFGGLVEISWPIVPSHNLHLKSLPRSIGSLANLHVFCLPYHGLAGIISAEIARIKNLQKLDFSHNRLSSAIPKEIGLLSNLRILVLPFNNLSGSIP</sequence>
<dbReference type="PANTHER" id="PTHR48064:SF6">
    <property type="entry name" value="RECEPTOR-LIKE PROTEIN KINASE 2"/>
    <property type="match status" value="1"/>
</dbReference>
<protein>
    <recommendedName>
        <fullName evidence="3">F-box domain-containing protein</fullName>
    </recommendedName>
</protein>
<dbReference type="InterPro" id="IPR032675">
    <property type="entry name" value="LRR_dom_sf"/>
</dbReference>
<evidence type="ECO:0008006" key="3">
    <source>
        <dbReference type="Google" id="ProtNLM"/>
    </source>
</evidence>
<evidence type="ECO:0000313" key="2">
    <source>
        <dbReference type="Proteomes" id="UP001211907"/>
    </source>
</evidence>
<dbReference type="InterPro" id="IPR001611">
    <property type="entry name" value="Leu-rich_rpt"/>
</dbReference>
<accession>A0AAD5XC42</accession>
<organism evidence="1 2">
    <name type="scientific">Physocladia obscura</name>
    <dbReference type="NCBI Taxonomy" id="109957"/>
    <lineage>
        <taxon>Eukaryota</taxon>
        <taxon>Fungi</taxon>
        <taxon>Fungi incertae sedis</taxon>
        <taxon>Chytridiomycota</taxon>
        <taxon>Chytridiomycota incertae sedis</taxon>
        <taxon>Chytridiomycetes</taxon>
        <taxon>Chytridiales</taxon>
        <taxon>Chytriomycetaceae</taxon>
        <taxon>Physocladia</taxon>
    </lineage>
</organism>
<dbReference type="PANTHER" id="PTHR48064">
    <property type="entry name" value="OS01G0750400 PROTEIN"/>
    <property type="match status" value="1"/>
</dbReference>
<feature type="non-terminal residue" evidence="1">
    <location>
        <position position="186"/>
    </location>
</feature>
<dbReference type="PROSITE" id="PS51450">
    <property type="entry name" value="LRR"/>
    <property type="match status" value="1"/>
</dbReference>
<dbReference type="SUPFAM" id="SSF52058">
    <property type="entry name" value="L domain-like"/>
    <property type="match status" value="1"/>
</dbReference>
<evidence type="ECO:0000313" key="1">
    <source>
        <dbReference type="EMBL" id="KAJ3116557.1"/>
    </source>
</evidence>
<reference evidence="1" key="1">
    <citation type="submission" date="2020-05" db="EMBL/GenBank/DDBJ databases">
        <title>Phylogenomic resolution of chytrid fungi.</title>
        <authorList>
            <person name="Stajich J.E."/>
            <person name="Amses K."/>
            <person name="Simmons R."/>
            <person name="Seto K."/>
            <person name="Myers J."/>
            <person name="Bonds A."/>
            <person name="Quandt C.A."/>
            <person name="Barry K."/>
            <person name="Liu P."/>
            <person name="Grigoriev I."/>
            <person name="Longcore J.E."/>
            <person name="James T.Y."/>
        </authorList>
    </citation>
    <scope>NUCLEOTIDE SEQUENCE</scope>
    <source>
        <strain evidence="1">JEL0513</strain>
    </source>
</reference>